<organism evidence="1 2">
    <name type="scientific">Malassezia sympodialis (strain ATCC 42132)</name>
    <name type="common">Atopic eczema-associated yeast</name>
    <dbReference type="NCBI Taxonomy" id="1230383"/>
    <lineage>
        <taxon>Eukaryota</taxon>
        <taxon>Fungi</taxon>
        <taxon>Dikarya</taxon>
        <taxon>Basidiomycota</taxon>
        <taxon>Ustilaginomycotina</taxon>
        <taxon>Malasseziomycetes</taxon>
        <taxon>Malasseziales</taxon>
        <taxon>Malasseziaceae</taxon>
        <taxon>Malassezia</taxon>
    </lineage>
</organism>
<proteinExistence type="predicted"/>
<dbReference type="Proteomes" id="UP000186303">
    <property type="component" value="Chromosome 2"/>
</dbReference>
<dbReference type="AlphaFoldDB" id="A0A1M8A3J7"/>
<dbReference type="EMBL" id="LT671822">
    <property type="protein sequence ID" value="SHO77023.1"/>
    <property type="molecule type" value="Genomic_DNA"/>
</dbReference>
<reference evidence="2" key="1">
    <citation type="journal article" date="2017" name="Nucleic Acids Res.">
        <title>Proteogenomics produces comprehensive and highly accurate protein-coding gene annotation in a complete genome assembly of Malassezia sympodialis.</title>
        <authorList>
            <person name="Zhu Y."/>
            <person name="Engstroem P.G."/>
            <person name="Tellgren-Roth C."/>
            <person name="Baudo C.D."/>
            <person name="Kennell J.C."/>
            <person name="Sun S."/>
            <person name="Billmyre R.B."/>
            <person name="Schroeder M.S."/>
            <person name="Andersson A."/>
            <person name="Holm T."/>
            <person name="Sigurgeirsson B."/>
            <person name="Wu G."/>
            <person name="Sankaranarayanan S.R."/>
            <person name="Siddharthan R."/>
            <person name="Sanyal K."/>
            <person name="Lundeberg J."/>
            <person name="Nystedt B."/>
            <person name="Boekhout T."/>
            <person name="Dawson T.L. Jr."/>
            <person name="Heitman J."/>
            <person name="Scheynius A."/>
            <person name="Lehtioe J."/>
        </authorList>
    </citation>
    <scope>NUCLEOTIDE SEQUENCE [LARGE SCALE GENOMIC DNA]</scope>
    <source>
        <strain evidence="2">ATCC 42132</strain>
    </source>
</reference>
<evidence type="ECO:0000313" key="2">
    <source>
        <dbReference type="Proteomes" id="UP000186303"/>
    </source>
</evidence>
<dbReference type="VEuPathDB" id="FungiDB:MSYG_1363"/>
<gene>
    <name evidence="1" type="ORF">MSYG_1363</name>
</gene>
<evidence type="ECO:0000313" key="1">
    <source>
        <dbReference type="EMBL" id="SHO77023.1"/>
    </source>
</evidence>
<name>A0A1M8A3J7_MALS4</name>
<sequence>MQPDFKMNTPALHVAEEQQRALFIDPYVLSYGHIAPQFAFANQHAPFSNVAPFEVMARNVAPNASITPIASDIFTPIRSIVSQSVYPAKIPMTMPYPRFPVNTFMSFPVHPSFLHLYPWHCLRLSH</sequence>
<keyword evidence="2" id="KW-1185">Reference proteome</keyword>
<accession>A0A1M8A3J7</accession>
<protein>
    <submittedName>
        <fullName evidence="1">Uncharacterized protein</fullName>
    </submittedName>
</protein>